<dbReference type="FunFam" id="3.30.200.20:FF:000142">
    <property type="entry name" value="Cysteine-rich receptor-like protein kinase 10"/>
    <property type="match status" value="1"/>
</dbReference>
<evidence type="ECO:0000256" key="9">
    <source>
        <dbReference type="ARBA" id="ARBA00022741"/>
    </source>
</evidence>
<evidence type="ECO:0000256" key="8">
    <source>
        <dbReference type="ARBA" id="ARBA00022737"/>
    </source>
</evidence>
<dbReference type="PROSITE" id="PS51375">
    <property type="entry name" value="PPR"/>
    <property type="match status" value="14"/>
</dbReference>
<feature type="domain" description="Gnk2-homologous" evidence="23">
    <location>
        <begin position="1100"/>
        <end position="1208"/>
    </location>
</feature>
<evidence type="ECO:0008006" key="25">
    <source>
        <dbReference type="Google" id="ProtNLM"/>
    </source>
</evidence>
<keyword evidence="12 21" id="KW-1133">Transmembrane helix</keyword>
<dbReference type="GO" id="GO:0016020">
    <property type="term" value="C:membrane"/>
    <property type="evidence" value="ECO:0007669"/>
    <property type="project" value="UniProtKB-SubCell"/>
</dbReference>
<evidence type="ECO:0000313" key="24">
    <source>
        <dbReference type="EMBL" id="SPC91152.1"/>
    </source>
</evidence>
<dbReference type="Pfam" id="PF01535">
    <property type="entry name" value="PPR"/>
    <property type="match status" value="5"/>
</dbReference>
<dbReference type="InterPro" id="IPR011990">
    <property type="entry name" value="TPR-like_helical_dom_sf"/>
</dbReference>
<dbReference type="PROSITE" id="PS00108">
    <property type="entry name" value="PROTEIN_KINASE_ST"/>
    <property type="match status" value="1"/>
</dbReference>
<dbReference type="GO" id="GO:0005524">
    <property type="term" value="F:ATP binding"/>
    <property type="evidence" value="ECO:0007669"/>
    <property type="project" value="UniProtKB-UniRule"/>
</dbReference>
<keyword evidence="5" id="KW-0808">Transferase</keyword>
<dbReference type="PROSITE" id="PS00107">
    <property type="entry name" value="PROTEIN_KINASE_ATP"/>
    <property type="match status" value="1"/>
</dbReference>
<evidence type="ECO:0000256" key="17">
    <source>
        <dbReference type="ARBA" id="ARBA00047951"/>
    </source>
</evidence>
<dbReference type="Pfam" id="PF12854">
    <property type="entry name" value="PPR_1"/>
    <property type="match status" value="2"/>
</dbReference>
<feature type="repeat" description="PPR" evidence="18">
    <location>
        <begin position="284"/>
        <end position="318"/>
    </location>
</feature>
<feature type="repeat" description="PPR" evidence="18">
    <location>
        <begin position="767"/>
        <end position="797"/>
    </location>
</feature>
<accession>A0A2N9FV32</accession>
<dbReference type="Pfam" id="PF13041">
    <property type="entry name" value="PPR_2"/>
    <property type="match status" value="5"/>
</dbReference>
<comment type="catalytic activity">
    <reaction evidence="16">
        <text>L-seryl-[protein] + ATP = O-phospho-L-seryl-[protein] + ADP + H(+)</text>
        <dbReference type="Rhea" id="RHEA:17989"/>
        <dbReference type="Rhea" id="RHEA-COMP:9863"/>
        <dbReference type="Rhea" id="RHEA-COMP:11604"/>
        <dbReference type="ChEBI" id="CHEBI:15378"/>
        <dbReference type="ChEBI" id="CHEBI:29999"/>
        <dbReference type="ChEBI" id="CHEBI:30616"/>
        <dbReference type="ChEBI" id="CHEBI:83421"/>
        <dbReference type="ChEBI" id="CHEBI:456216"/>
    </reaction>
</comment>
<dbReference type="InterPro" id="IPR000719">
    <property type="entry name" value="Prot_kinase_dom"/>
</dbReference>
<feature type="region of interest" description="Disordered" evidence="20">
    <location>
        <begin position="1611"/>
        <end position="1632"/>
    </location>
</feature>
<dbReference type="CDD" id="cd14066">
    <property type="entry name" value="STKc_IRAK"/>
    <property type="match status" value="1"/>
</dbReference>
<keyword evidence="14" id="KW-0675">Receptor</keyword>
<protein>
    <recommendedName>
        <fullName evidence="25">Cysteine-rich receptor-like protein kinase</fullName>
    </recommendedName>
</protein>
<proteinExistence type="inferred from homology"/>
<evidence type="ECO:0000256" key="12">
    <source>
        <dbReference type="ARBA" id="ARBA00022989"/>
    </source>
</evidence>
<keyword evidence="6 21" id="KW-0812">Transmembrane</keyword>
<evidence type="ECO:0000256" key="10">
    <source>
        <dbReference type="ARBA" id="ARBA00022777"/>
    </source>
</evidence>
<evidence type="ECO:0000256" key="1">
    <source>
        <dbReference type="ARBA" id="ARBA00004167"/>
    </source>
</evidence>
<dbReference type="InterPro" id="IPR002885">
    <property type="entry name" value="PPR_rpt"/>
</dbReference>
<dbReference type="PROSITE" id="PS51473">
    <property type="entry name" value="GNK2"/>
    <property type="match status" value="2"/>
</dbReference>
<feature type="binding site" evidence="19">
    <location>
        <position position="1339"/>
    </location>
    <ligand>
        <name>ATP</name>
        <dbReference type="ChEBI" id="CHEBI:30616"/>
    </ligand>
</feature>
<dbReference type="GO" id="GO:0004674">
    <property type="term" value="F:protein serine/threonine kinase activity"/>
    <property type="evidence" value="ECO:0007669"/>
    <property type="project" value="UniProtKB-KW"/>
</dbReference>
<feature type="repeat" description="PPR" evidence="18">
    <location>
        <begin position="471"/>
        <end position="505"/>
    </location>
</feature>
<feature type="repeat" description="PPR" evidence="18">
    <location>
        <begin position="506"/>
        <end position="540"/>
    </location>
</feature>
<dbReference type="InterPro" id="IPR002902">
    <property type="entry name" value="GNK2"/>
</dbReference>
<dbReference type="SMART" id="SM00220">
    <property type="entry name" value="S_TKc"/>
    <property type="match status" value="1"/>
</dbReference>
<dbReference type="FunFam" id="3.30.430.20:FF:000002">
    <property type="entry name" value="Cysteine-rich receptor-like protein kinase 10"/>
    <property type="match status" value="1"/>
</dbReference>
<evidence type="ECO:0000256" key="20">
    <source>
        <dbReference type="SAM" id="MobiDB-lite"/>
    </source>
</evidence>
<evidence type="ECO:0000256" key="14">
    <source>
        <dbReference type="ARBA" id="ARBA00023170"/>
    </source>
</evidence>
<dbReference type="SUPFAM" id="SSF56112">
    <property type="entry name" value="Protein kinase-like (PK-like)"/>
    <property type="match status" value="1"/>
</dbReference>
<evidence type="ECO:0000256" key="2">
    <source>
        <dbReference type="ARBA" id="ARBA00007626"/>
    </source>
</evidence>
<name>A0A2N9FV32_FAGSY</name>
<comment type="subcellular location">
    <subcellularLocation>
        <location evidence="1">Membrane</location>
        <topology evidence="1">Single-pass membrane protein</topology>
    </subcellularLocation>
</comment>
<reference evidence="24" key="1">
    <citation type="submission" date="2018-02" db="EMBL/GenBank/DDBJ databases">
        <authorList>
            <person name="Cohen D.B."/>
            <person name="Kent A.D."/>
        </authorList>
    </citation>
    <scope>NUCLEOTIDE SEQUENCE</scope>
</reference>
<feature type="transmembrane region" description="Helical" evidence="21">
    <location>
        <begin position="1251"/>
        <end position="1274"/>
    </location>
</feature>
<dbReference type="Pfam" id="PF07714">
    <property type="entry name" value="PK_Tyr_Ser-Thr"/>
    <property type="match status" value="1"/>
</dbReference>
<dbReference type="Gene3D" id="1.25.40.10">
    <property type="entry name" value="Tetratricopeptide repeat domain"/>
    <property type="match status" value="7"/>
</dbReference>
<evidence type="ECO:0000259" key="22">
    <source>
        <dbReference type="PROSITE" id="PS50011"/>
    </source>
</evidence>
<feature type="repeat" description="PPR" evidence="18">
    <location>
        <begin position="697"/>
        <end position="731"/>
    </location>
</feature>
<dbReference type="PANTHER" id="PTHR47938">
    <property type="entry name" value="RESPIRATORY COMPLEX I CHAPERONE (CIA84), PUTATIVE (AFU_ORTHOLOGUE AFUA_2G06020)-RELATED"/>
    <property type="match status" value="1"/>
</dbReference>
<dbReference type="Pfam" id="PF13812">
    <property type="entry name" value="PPR_3"/>
    <property type="match status" value="1"/>
</dbReference>
<feature type="repeat" description="PPR" evidence="18">
    <location>
        <begin position="217"/>
        <end position="251"/>
    </location>
</feature>
<dbReference type="GO" id="GO:0003729">
    <property type="term" value="F:mRNA binding"/>
    <property type="evidence" value="ECO:0007669"/>
    <property type="project" value="TreeGrafter"/>
</dbReference>
<evidence type="ECO:0000256" key="4">
    <source>
        <dbReference type="ARBA" id="ARBA00022553"/>
    </source>
</evidence>
<evidence type="ECO:0000256" key="19">
    <source>
        <dbReference type="PROSITE-ProRule" id="PRU10141"/>
    </source>
</evidence>
<feature type="repeat" description="PPR" evidence="18">
    <location>
        <begin position="401"/>
        <end position="435"/>
    </location>
</feature>
<dbReference type="Gene3D" id="3.30.200.20">
    <property type="entry name" value="Phosphorylase Kinase, domain 1"/>
    <property type="match status" value="1"/>
</dbReference>
<keyword evidence="8" id="KW-0677">Repeat</keyword>
<dbReference type="PANTHER" id="PTHR47938:SF16">
    <property type="entry name" value="PENTACOTRIPEPTIDE-REPEAT REGION OF PRORP DOMAIN-CONTAINING PROTEIN"/>
    <property type="match status" value="1"/>
</dbReference>
<keyword evidence="9 19" id="KW-0547">Nucleotide-binding</keyword>
<feature type="repeat" description="PPR" evidence="18">
    <location>
        <begin position="627"/>
        <end position="661"/>
    </location>
</feature>
<dbReference type="FunFam" id="1.10.510.10:FF:000129">
    <property type="entry name" value="cysteine-rich receptor-like protein kinase 10"/>
    <property type="match status" value="1"/>
</dbReference>
<dbReference type="InterPro" id="IPR008271">
    <property type="entry name" value="Ser/Thr_kinase_AS"/>
</dbReference>
<keyword evidence="7" id="KW-0732">Signal</keyword>
<dbReference type="Pfam" id="PF01657">
    <property type="entry name" value="Stress-antifung"/>
    <property type="match status" value="2"/>
</dbReference>
<evidence type="ECO:0000256" key="21">
    <source>
        <dbReference type="SAM" id="Phobius"/>
    </source>
</evidence>
<evidence type="ECO:0000256" key="18">
    <source>
        <dbReference type="PROSITE-ProRule" id="PRU00708"/>
    </source>
</evidence>
<evidence type="ECO:0000256" key="7">
    <source>
        <dbReference type="ARBA" id="ARBA00022729"/>
    </source>
</evidence>
<feature type="repeat" description="PPR" evidence="18">
    <location>
        <begin position="436"/>
        <end position="470"/>
    </location>
</feature>
<dbReference type="FunFam" id="3.30.430.20:FF:000003">
    <property type="entry name" value="Cysteine-rich RLK (RECEPTOR-like protein kinase) 10"/>
    <property type="match status" value="1"/>
</dbReference>
<comment type="catalytic activity">
    <reaction evidence="17">
        <text>L-threonyl-[protein] + ATP = O-phospho-L-threonyl-[protein] + ADP + H(+)</text>
        <dbReference type="Rhea" id="RHEA:46608"/>
        <dbReference type="Rhea" id="RHEA-COMP:11060"/>
        <dbReference type="Rhea" id="RHEA-COMP:11605"/>
        <dbReference type="ChEBI" id="CHEBI:15378"/>
        <dbReference type="ChEBI" id="CHEBI:30013"/>
        <dbReference type="ChEBI" id="CHEBI:30616"/>
        <dbReference type="ChEBI" id="CHEBI:61977"/>
        <dbReference type="ChEBI" id="CHEBI:456216"/>
    </reaction>
</comment>
<evidence type="ECO:0000256" key="11">
    <source>
        <dbReference type="ARBA" id="ARBA00022840"/>
    </source>
</evidence>
<feature type="compositionally biased region" description="Basic and acidic residues" evidence="20">
    <location>
        <begin position="1612"/>
        <end position="1621"/>
    </location>
</feature>
<feature type="compositionally biased region" description="Pro residues" evidence="20">
    <location>
        <begin position="1220"/>
        <end position="1232"/>
    </location>
</feature>
<dbReference type="PROSITE" id="PS50011">
    <property type="entry name" value="PROTEIN_KINASE_DOM"/>
    <property type="match status" value="1"/>
</dbReference>
<evidence type="ECO:0000256" key="13">
    <source>
        <dbReference type="ARBA" id="ARBA00023136"/>
    </source>
</evidence>
<dbReference type="InterPro" id="IPR017441">
    <property type="entry name" value="Protein_kinase_ATP_BS"/>
</dbReference>
<keyword evidence="11 19" id="KW-0067">ATP-binding</keyword>
<organism evidence="24">
    <name type="scientific">Fagus sylvatica</name>
    <name type="common">Beechnut</name>
    <dbReference type="NCBI Taxonomy" id="28930"/>
    <lineage>
        <taxon>Eukaryota</taxon>
        <taxon>Viridiplantae</taxon>
        <taxon>Streptophyta</taxon>
        <taxon>Embryophyta</taxon>
        <taxon>Tracheophyta</taxon>
        <taxon>Spermatophyta</taxon>
        <taxon>Magnoliopsida</taxon>
        <taxon>eudicotyledons</taxon>
        <taxon>Gunneridae</taxon>
        <taxon>Pentapetalae</taxon>
        <taxon>rosids</taxon>
        <taxon>fabids</taxon>
        <taxon>Fagales</taxon>
        <taxon>Fagaceae</taxon>
        <taxon>Fagus</taxon>
    </lineage>
</organism>
<dbReference type="InterPro" id="IPR038408">
    <property type="entry name" value="GNK2_sf"/>
</dbReference>
<keyword evidence="3" id="KW-0723">Serine/threonine-protein kinase</keyword>
<dbReference type="Gene3D" id="1.10.510.10">
    <property type="entry name" value="Transferase(Phosphotransferase) domain 1"/>
    <property type="match status" value="1"/>
</dbReference>
<feature type="repeat" description="PPR" evidence="18">
    <location>
        <begin position="732"/>
        <end position="766"/>
    </location>
</feature>
<keyword evidence="10" id="KW-0418">Kinase</keyword>
<keyword evidence="4" id="KW-0597">Phosphoprotein</keyword>
<sequence>MSKRGIKSILSHSLPSISSSHTTLKSNLKSPPPFLCSPKISRQNLISVIARFVSTYSPDNLDGLVDPEDPILPENSRVESVSAEDFAFLRDSSLDSNAETGSSASKLDSGKCSNDAALIVNAIHSNSDGFGDKTHKFLRQFRDKLNETLVVEVLNVVKNPELGVKFFIWAGRQIRDDDKEVLGKLLNVLIQKCCQNGLWNLALEELGRLKDFGYKPTRWTYNALVLVFLRADRLDTAYLVHREMTSSGFSMDEFTLGCFVHSLCKAGRWREALSLIEKEEFVPDTVLYTNMISGLCEASLFEEAMDFLNRMRSSSCIPNVVTYRTLLCGCLRKRQLGRSGDYSYAYKLLKKMVKCGCQPGYVVYNILIGGICGNEKLPSSDELEMAEKAYGEMLDAGVVLNKFNVSNFARCLCGAGKFERAYNVIREMMSKGFIPDTSTYYKVIGFLCNASKVENAFLLFEEMKRNGIVPDVYTYTILIDSFCKAGLIEQARNWFDEMVRDGCAPNVVTYTALIHAYLKARKLSNANELFEVMFSEGCNPNVVTYTALIDGHCKAGEIEKACQIYARMRGNVETSDVDMYFRIDDGNSKEPNVFTYGALVDGLCKAHKVKEAHNLLDAMSVEGCEPNHIVYDALIDGFCKAGKLDDAQEVFAKMSERGYSPNVYTYSSLIDRLFKDKRLDLALKVLSKMLENSCAPNVVIYTEMIDGLCKVGKTDEAYKLMLMMEEKGCYPNVVTYTAMIDGFGNVGKVEKCLELLREMGSKGCAPNFVTYRVLINHCCATGLLDEAHNLLDEMKQTYWPRHISGYRKVIEGFNREFIISLGLLDEISENDSVPIVPVYRILIDSFIKAGKLESALELHEEIRSSFPLTAASKNMYISLIESLSRASKVDKAFELYTDMVRRGGVAELSTFVLLIKGLINTNRWEEALQLSDSICQMADVTRIHFMLQIAFATGSVSVKLQAFEWRQWVLQDFSSCLPFAYSSFKPLLSHQFLYNFCLDKGNYTRNSTYQANLNDLLSSLTSNTKIDYGFYNKSYGQNPDKVYALGLCRGDVKPEVCRSCLNNATNLLPLLCPYQKEAIGWYDYCMLRYSFRNIFGIKEDSPTFYMWNTNNVSANVNQFKQDLRTLLDRKRGQAAAGGSLRKFAVGNATAPNFQTLYALMQCTPDLSELDCSNCLDGAMGYIPQCCDGKQGGRVIGPSCSLRFEVYLFYDPSADNASTPSPSPSPPLAPSLSPPSTNTSAAKGKESNKSQIAIIVVSIISFVALIVMISFCIYLRVRKPRDEPESEAVDSISSVESLQLDFGTIKIATDNFSDANKLGQGGFGAVYKGMLSNGQVIAVKRLSKESGQGDLEFKNEVVLVAKLQHRNLVRLLGFCLERKERLLIYEFVPNASLDHFIFDPIQRTRLDWTTRYKIIGGIARGLLYLHEDSRLRIIHRDLKASNVLLDSEMNPKISDFGMARLFALDQSEGNTSRIVGTYGYMAPEYAMHGQFSVKSDVFSFGVLFLEIVSGQKNSCFRNGENIEDLLSFAWKNWKDGTTSNLVDPTLKDVSTTEIMRCIHIGLLCVQENVADRPTMASIVLMLNSYSMTLPIPSQPAFFMHSNTESNISLQLENDSRGTESDQSKSSFCPSLDK</sequence>
<dbReference type="Gene3D" id="3.30.430.20">
    <property type="entry name" value="Gnk2 domain, C-X8-C-X2-C motif"/>
    <property type="match status" value="2"/>
</dbReference>
<dbReference type="InterPro" id="IPR001245">
    <property type="entry name" value="Ser-Thr/Tyr_kinase_cat_dom"/>
</dbReference>
<feature type="repeat" description="PPR" evidence="18">
    <location>
        <begin position="592"/>
        <end position="626"/>
    </location>
</feature>
<feature type="repeat" description="PPR" evidence="18">
    <location>
        <begin position="662"/>
        <end position="696"/>
    </location>
</feature>
<dbReference type="InterPro" id="IPR011009">
    <property type="entry name" value="Kinase-like_dom_sf"/>
</dbReference>
<gene>
    <name evidence="24" type="ORF">FSB_LOCUS19034</name>
</gene>
<dbReference type="NCBIfam" id="TIGR00756">
    <property type="entry name" value="PPR"/>
    <property type="match status" value="14"/>
</dbReference>
<evidence type="ECO:0000256" key="15">
    <source>
        <dbReference type="ARBA" id="ARBA00023180"/>
    </source>
</evidence>
<evidence type="ECO:0000256" key="6">
    <source>
        <dbReference type="ARBA" id="ARBA00022692"/>
    </source>
</evidence>
<feature type="domain" description="Protein kinase" evidence="22">
    <location>
        <begin position="1311"/>
        <end position="1596"/>
    </location>
</feature>
<dbReference type="GO" id="GO:0006979">
    <property type="term" value="P:response to oxidative stress"/>
    <property type="evidence" value="ECO:0007669"/>
    <property type="project" value="UniProtKB-ARBA"/>
</dbReference>
<dbReference type="CDD" id="cd23509">
    <property type="entry name" value="Gnk2-like"/>
    <property type="match status" value="2"/>
</dbReference>
<evidence type="ECO:0000256" key="3">
    <source>
        <dbReference type="ARBA" id="ARBA00022527"/>
    </source>
</evidence>
<feature type="repeat" description="PPR" evidence="18">
    <location>
        <begin position="872"/>
        <end position="906"/>
    </location>
</feature>
<keyword evidence="15" id="KW-0325">Glycoprotein</keyword>
<feature type="domain" description="Gnk2-homologous" evidence="23">
    <location>
        <begin position="991"/>
        <end position="1094"/>
    </location>
</feature>
<comment type="similarity">
    <text evidence="2">Belongs to the PPR family. P subfamily.</text>
</comment>
<feature type="repeat" description="PPR" evidence="18">
    <location>
        <begin position="541"/>
        <end position="571"/>
    </location>
</feature>
<feature type="region of interest" description="Disordered" evidence="20">
    <location>
        <begin position="1215"/>
        <end position="1243"/>
    </location>
</feature>
<evidence type="ECO:0000259" key="23">
    <source>
        <dbReference type="PROSITE" id="PS51473"/>
    </source>
</evidence>
<keyword evidence="13 21" id="KW-0472">Membrane</keyword>
<evidence type="ECO:0000256" key="5">
    <source>
        <dbReference type="ARBA" id="ARBA00022679"/>
    </source>
</evidence>
<evidence type="ECO:0000256" key="16">
    <source>
        <dbReference type="ARBA" id="ARBA00047558"/>
    </source>
</evidence>
<feature type="compositionally biased region" description="Polar residues" evidence="20">
    <location>
        <begin position="1622"/>
        <end position="1632"/>
    </location>
</feature>
<dbReference type="EMBL" id="OIVN01001208">
    <property type="protein sequence ID" value="SPC91152.1"/>
    <property type="molecule type" value="Genomic_DNA"/>
</dbReference>